<name>A0A382D6Y3_9ZZZZ</name>
<evidence type="ECO:0000313" key="1">
    <source>
        <dbReference type="EMBL" id="SVB33343.1"/>
    </source>
</evidence>
<gene>
    <name evidence="1" type="ORF">METZ01_LOCUS186197</name>
</gene>
<organism evidence="1">
    <name type="scientific">marine metagenome</name>
    <dbReference type="NCBI Taxonomy" id="408172"/>
    <lineage>
        <taxon>unclassified sequences</taxon>
        <taxon>metagenomes</taxon>
        <taxon>ecological metagenomes</taxon>
    </lineage>
</organism>
<dbReference type="EMBL" id="UINC01037603">
    <property type="protein sequence ID" value="SVB33343.1"/>
    <property type="molecule type" value="Genomic_DNA"/>
</dbReference>
<proteinExistence type="predicted"/>
<dbReference type="AlphaFoldDB" id="A0A382D6Y3"/>
<protein>
    <submittedName>
        <fullName evidence="1">Uncharacterized protein</fullName>
    </submittedName>
</protein>
<reference evidence="1" key="1">
    <citation type="submission" date="2018-05" db="EMBL/GenBank/DDBJ databases">
        <authorList>
            <person name="Lanie J.A."/>
            <person name="Ng W.-L."/>
            <person name="Kazmierczak K.M."/>
            <person name="Andrzejewski T.M."/>
            <person name="Davidsen T.M."/>
            <person name="Wayne K.J."/>
            <person name="Tettelin H."/>
            <person name="Glass J.I."/>
            <person name="Rusch D."/>
            <person name="Podicherti R."/>
            <person name="Tsui H.-C.T."/>
            <person name="Winkler M.E."/>
        </authorList>
    </citation>
    <scope>NUCLEOTIDE SEQUENCE</scope>
</reference>
<accession>A0A382D6Y3</accession>
<sequence>MFHRVLFGGFTGRTQYIPEFCLFFKKLGILLESFGTV</sequence>